<proteinExistence type="predicted"/>
<dbReference type="InterPro" id="IPR050834">
    <property type="entry name" value="Glycosyltransf_2"/>
</dbReference>
<keyword evidence="4" id="KW-1185">Reference proteome</keyword>
<feature type="domain" description="Glycosyltransferase 2-like" evidence="2">
    <location>
        <begin position="92"/>
        <end position="197"/>
    </location>
</feature>
<dbReference type="OrthoDB" id="3784at2759"/>
<gene>
    <name evidence="3" type="ORF">TRFO_24863</name>
</gene>
<sequence length="445" mass="53233">MKKKRHYDYHFILNNKGRHQKVKGGFYLLYFLKYSRYSYLIHYLDVFLLLLIMRKQYQNLPKHDHIYKNYQASKTDQPISFVNDFENIYKISIIVPIFNKEHILKRLFKNLLNQTYSDYEIVFIDDGSTDQSYEILVNQTKKDKRITIIRHFTNMGTYRARRNGFLYSSGEFVIGVDPDDEIEHEGISLLMNELNKTKRFPKHHLPQQIKISKTNENNPIFSSQKDKIDYADIYEYQFDLYSSGFMISPNHWKCFKNMTHTKEIVQNYALQKKGYVSNNLWKRMIRRSIAVEAVKITDLIIPNKRFTWAEDMLITASVFSLSKYLICSNLNIYHYNFVNRELGMTPREKEANDNHLIIANNFRNFVYEFKNIRELLKNQKYTEIRDSFYNTSTKGGKENLRALSHLEDISFYKGYFDSPILNSKIFVGRSVYIIPKENLFIIKWI</sequence>
<name>A0A1J4KBB6_9EUKA</name>
<dbReference type="RefSeq" id="XP_068360116.1">
    <property type="nucleotide sequence ID" value="XM_068503987.1"/>
</dbReference>
<evidence type="ECO:0000256" key="1">
    <source>
        <dbReference type="ARBA" id="ARBA00003301"/>
    </source>
</evidence>
<protein>
    <recommendedName>
        <fullName evidence="2">Glycosyltransferase 2-like domain-containing protein</fullName>
    </recommendedName>
</protein>
<dbReference type="AlphaFoldDB" id="A0A1J4KBB6"/>
<organism evidence="3 4">
    <name type="scientific">Tritrichomonas foetus</name>
    <dbReference type="NCBI Taxonomy" id="1144522"/>
    <lineage>
        <taxon>Eukaryota</taxon>
        <taxon>Metamonada</taxon>
        <taxon>Parabasalia</taxon>
        <taxon>Tritrichomonadida</taxon>
        <taxon>Tritrichomonadidae</taxon>
        <taxon>Tritrichomonas</taxon>
    </lineage>
</organism>
<evidence type="ECO:0000313" key="4">
    <source>
        <dbReference type="Proteomes" id="UP000179807"/>
    </source>
</evidence>
<dbReference type="InterPro" id="IPR001173">
    <property type="entry name" value="Glyco_trans_2-like"/>
</dbReference>
<dbReference type="Pfam" id="PF00535">
    <property type="entry name" value="Glycos_transf_2"/>
    <property type="match status" value="1"/>
</dbReference>
<dbReference type="EMBL" id="MLAK01000709">
    <property type="protein sequence ID" value="OHT06980.1"/>
    <property type="molecule type" value="Genomic_DNA"/>
</dbReference>
<evidence type="ECO:0000313" key="3">
    <source>
        <dbReference type="EMBL" id="OHT06980.1"/>
    </source>
</evidence>
<comment type="function">
    <text evidence="1">Dolichyl-phosphate beta-glucosyltransferase involved in the glycosylation of glycoproteins through the synthesis of dolichyl beta-D-glucosyl phosphate which serves as a sugar donor for transfer of three glucose residues to the Man-9-GlcNAc-2-PP-dolichol precursor to N-glycans.</text>
</comment>
<dbReference type="PANTHER" id="PTHR43685">
    <property type="entry name" value="GLYCOSYLTRANSFERASE"/>
    <property type="match status" value="1"/>
</dbReference>
<dbReference type="Gene3D" id="3.90.550.10">
    <property type="entry name" value="Spore Coat Polysaccharide Biosynthesis Protein SpsA, Chain A"/>
    <property type="match status" value="1"/>
</dbReference>
<dbReference type="Proteomes" id="UP000179807">
    <property type="component" value="Unassembled WGS sequence"/>
</dbReference>
<dbReference type="CDD" id="cd00761">
    <property type="entry name" value="Glyco_tranf_GTA_type"/>
    <property type="match status" value="1"/>
</dbReference>
<dbReference type="InterPro" id="IPR029044">
    <property type="entry name" value="Nucleotide-diphossugar_trans"/>
</dbReference>
<accession>A0A1J4KBB6</accession>
<dbReference type="GeneID" id="94838691"/>
<dbReference type="VEuPathDB" id="TrichDB:TRFO_24863"/>
<reference evidence="3" key="1">
    <citation type="submission" date="2016-10" db="EMBL/GenBank/DDBJ databases">
        <authorList>
            <person name="Benchimol M."/>
            <person name="Almeida L.G."/>
            <person name="Vasconcelos A.T."/>
            <person name="Perreira-Neves A."/>
            <person name="Rosa I.A."/>
            <person name="Tasca T."/>
            <person name="Bogo M.R."/>
            <person name="de Souza W."/>
        </authorList>
    </citation>
    <scope>NUCLEOTIDE SEQUENCE [LARGE SCALE GENOMIC DNA]</scope>
    <source>
        <strain evidence="3">K</strain>
    </source>
</reference>
<dbReference type="PANTHER" id="PTHR43685:SF2">
    <property type="entry name" value="GLYCOSYLTRANSFERASE 2-LIKE DOMAIN-CONTAINING PROTEIN"/>
    <property type="match status" value="1"/>
</dbReference>
<comment type="caution">
    <text evidence="3">The sequence shown here is derived from an EMBL/GenBank/DDBJ whole genome shotgun (WGS) entry which is preliminary data.</text>
</comment>
<dbReference type="SUPFAM" id="SSF53448">
    <property type="entry name" value="Nucleotide-diphospho-sugar transferases"/>
    <property type="match status" value="1"/>
</dbReference>
<evidence type="ECO:0000259" key="2">
    <source>
        <dbReference type="Pfam" id="PF00535"/>
    </source>
</evidence>